<dbReference type="PANTHER" id="PTHR31126:SF73">
    <property type="entry name" value="TYROSINE SPECIFIC PROTEIN PHOSPHATASES DOMAIN-CONTAINING PROTEIN"/>
    <property type="match status" value="1"/>
</dbReference>
<gene>
    <name evidence="1" type="ORF">H2204_014317</name>
</gene>
<dbReference type="Pfam" id="PF13350">
    <property type="entry name" value="Y_phosphatase3"/>
    <property type="match status" value="1"/>
</dbReference>
<protein>
    <recommendedName>
        <fullName evidence="3">Tyrosine specific protein phosphatases domain-containing protein</fullName>
    </recommendedName>
</protein>
<dbReference type="Proteomes" id="UP001172681">
    <property type="component" value="Unassembled WGS sequence"/>
</dbReference>
<sequence>MDEDKQIFSPLINSPVSEDIPNPILEYALSQPPFVTLKGAFNTRDLGIKPYLQPGLIYRSGSLTDLDDEGKDILTGVLGVQIIFDLRSAGERNAFPFPSIENVQIVWMPSDSSSAANLDISDFVKLENDTNPWEGGCRVWSKEYRQILTLYKQPFRKVLDHLLKNPKVPILFNCTAGRDRTGVLAALLLSLAGAPDEQVAFDYALSRIGVEPQKSFLNALVKQWKPEWTEETPGVVQFNNSRPEYMERFLQDARKVYHGENGVDWAETYAMYELGFTKDEVQQIRNNMKGELA</sequence>
<dbReference type="SUPFAM" id="SSF52799">
    <property type="entry name" value="(Phosphotyrosine protein) phosphatases II"/>
    <property type="match status" value="1"/>
</dbReference>
<comment type="caution">
    <text evidence="1">The sequence shown here is derived from an EMBL/GenBank/DDBJ whole genome shotgun (WGS) entry which is preliminary data.</text>
</comment>
<dbReference type="AlphaFoldDB" id="A0AA39CNM5"/>
<evidence type="ECO:0008006" key="3">
    <source>
        <dbReference type="Google" id="ProtNLM"/>
    </source>
</evidence>
<dbReference type="GO" id="GO:0004721">
    <property type="term" value="F:phosphoprotein phosphatase activity"/>
    <property type="evidence" value="ECO:0007669"/>
    <property type="project" value="InterPro"/>
</dbReference>
<dbReference type="EMBL" id="JAPDRN010000180">
    <property type="protein sequence ID" value="KAJ9614918.1"/>
    <property type="molecule type" value="Genomic_DNA"/>
</dbReference>
<name>A0AA39CNM5_9EURO</name>
<evidence type="ECO:0000313" key="2">
    <source>
        <dbReference type="Proteomes" id="UP001172681"/>
    </source>
</evidence>
<dbReference type="InterPro" id="IPR026893">
    <property type="entry name" value="Tyr/Ser_Pase_IphP-type"/>
</dbReference>
<dbReference type="Gene3D" id="3.90.190.10">
    <property type="entry name" value="Protein tyrosine phosphatase superfamily"/>
    <property type="match status" value="1"/>
</dbReference>
<dbReference type="PANTHER" id="PTHR31126">
    <property type="entry name" value="TYROSINE-PROTEIN PHOSPHATASE"/>
    <property type="match status" value="1"/>
</dbReference>
<organism evidence="1 2">
    <name type="scientific">Knufia peltigerae</name>
    <dbReference type="NCBI Taxonomy" id="1002370"/>
    <lineage>
        <taxon>Eukaryota</taxon>
        <taxon>Fungi</taxon>
        <taxon>Dikarya</taxon>
        <taxon>Ascomycota</taxon>
        <taxon>Pezizomycotina</taxon>
        <taxon>Eurotiomycetes</taxon>
        <taxon>Chaetothyriomycetidae</taxon>
        <taxon>Chaetothyriales</taxon>
        <taxon>Trichomeriaceae</taxon>
        <taxon>Knufia</taxon>
    </lineage>
</organism>
<dbReference type="InterPro" id="IPR029021">
    <property type="entry name" value="Prot-tyrosine_phosphatase-like"/>
</dbReference>
<keyword evidence="2" id="KW-1185">Reference proteome</keyword>
<evidence type="ECO:0000313" key="1">
    <source>
        <dbReference type="EMBL" id="KAJ9614918.1"/>
    </source>
</evidence>
<accession>A0AA39CNM5</accession>
<proteinExistence type="predicted"/>
<reference evidence="1" key="1">
    <citation type="submission" date="2022-10" db="EMBL/GenBank/DDBJ databases">
        <title>Culturing micro-colonial fungi from biological soil crusts in the Mojave desert and describing Neophaeococcomyces mojavensis, and introducing the new genera and species Taxawa tesnikishii.</title>
        <authorList>
            <person name="Kurbessoian T."/>
            <person name="Stajich J.E."/>
        </authorList>
    </citation>
    <scope>NUCLEOTIDE SEQUENCE</scope>
    <source>
        <strain evidence="1">TK_35</strain>
    </source>
</reference>